<evidence type="ECO:0000313" key="3">
    <source>
        <dbReference type="Proteomes" id="UP001606134"/>
    </source>
</evidence>
<dbReference type="Proteomes" id="UP001606134">
    <property type="component" value="Unassembled WGS sequence"/>
</dbReference>
<feature type="region of interest" description="Disordered" evidence="1">
    <location>
        <begin position="143"/>
        <end position="168"/>
    </location>
</feature>
<accession>A0ABW7HED7</accession>
<reference evidence="2 3" key="1">
    <citation type="submission" date="2024-08" db="EMBL/GenBank/DDBJ databases">
        <authorList>
            <person name="Lu H."/>
        </authorList>
    </citation>
    <scope>NUCLEOTIDE SEQUENCE [LARGE SCALE GENOMIC DNA]</scope>
    <source>
        <strain evidence="2 3">BYS78W</strain>
    </source>
</reference>
<comment type="caution">
    <text evidence="2">The sequence shown here is derived from an EMBL/GenBank/DDBJ whole genome shotgun (WGS) entry which is preliminary data.</text>
</comment>
<name>A0ABW7HED7_9BURK</name>
<organism evidence="2 3">
    <name type="scientific">Pelomonas candidula</name>
    <dbReference type="NCBI Taxonomy" id="3299025"/>
    <lineage>
        <taxon>Bacteria</taxon>
        <taxon>Pseudomonadati</taxon>
        <taxon>Pseudomonadota</taxon>
        <taxon>Betaproteobacteria</taxon>
        <taxon>Burkholderiales</taxon>
        <taxon>Sphaerotilaceae</taxon>
        <taxon>Roseateles</taxon>
    </lineage>
</organism>
<proteinExistence type="predicted"/>
<dbReference type="EMBL" id="JBIGIC010000008">
    <property type="protein sequence ID" value="MFG6488286.1"/>
    <property type="molecule type" value="Genomic_DNA"/>
</dbReference>
<keyword evidence="3" id="KW-1185">Reference proteome</keyword>
<dbReference type="RefSeq" id="WP_394412882.1">
    <property type="nucleotide sequence ID" value="NZ_JBIGIC010000008.1"/>
</dbReference>
<feature type="compositionally biased region" description="Low complexity" evidence="1">
    <location>
        <begin position="143"/>
        <end position="153"/>
    </location>
</feature>
<evidence type="ECO:0000313" key="2">
    <source>
        <dbReference type="EMBL" id="MFG6488286.1"/>
    </source>
</evidence>
<protein>
    <submittedName>
        <fullName evidence="2">Uncharacterized protein</fullName>
    </submittedName>
</protein>
<gene>
    <name evidence="2" type="ORF">ACG04R_16485</name>
</gene>
<evidence type="ECO:0000256" key="1">
    <source>
        <dbReference type="SAM" id="MobiDB-lite"/>
    </source>
</evidence>
<sequence length="168" mass="17491">MNIAYATRYLAAASVMACAGFGALGAVQALRYAPQLYRVGVPLGLTVPVARGAYVVGEPVQRWSVDAHVAVLKALPVSLRLAAIETYNPQMLAPKTQGPSSVGAKDWTAPAVLLQAGPVAPVAPARVARPSSTASLLNQPAVQAVPQPQQQPAHIPLPGRFDVDEAQQ</sequence>